<gene>
    <name evidence="2" type="primary">Siglec1</name>
    <name evidence="2" type="ORF">NOTNIG_R13867</name>
</gene>
<reference evidence="3" key="1">
    <citation type="submission" date="2023-07" db="EMBL/GenBank/DDBJ databases">
        <title>Bird 10,000 Genomes (B10K) Project - Family phase.</title>
        <authorList>
            <person name="Zhang G."/>
        </authorList>
    </citation>
    <scope>NUCLEOTIDE SEQUENCE [LARGE SCALE GENOMIC DNA]</scope>
</reference>
<dbReference type="CDD" id="cd00096">
    <property type="entry name" value="Ig"/>
    <property type="match status" value="2"/>
</dbReference>
<dbReference type="InterPro" id="IPR003599">
    <property type="entry name" value="Ig_sub"/>
</dbReference>
<dbReference type="PROSITE" id="PS50835">
    <property type="entry name" value="IG_LIKE"/>
    <property type="match status" value="5"/>
</dbReference>
<dbReference type="SUPFAM" id="SSF48726">
    <property type="entry name" value="Immunoglobulin"/>
    <property type="match status" value="5"/>
</dbReference>
<dbReference type="FunFam" id="2.60.40.10:FF:000921">
    <property type="entry name" value="sialoadhesin isoform X1"/>
    <property type="match status" value="1"/>
</dbReference>
<evidence type="ECO:0000313" key="2">
    <source>
        <dbReference type="EMBL" id="NXD17884.1"/>
    </source>
</evidence>
<dbReference type="GO" id="GO:0005769">
    <property type="term" value="C:early endosome"/>
    <property type="evidence" value="ECO:0007669"/>
    <property type="project" value="TreeGrafter"/>
</dbReference>
<name>A0A851TMJ1_9AVES</name>
<dbReference type="GO" id="GO:0005770">
    <property type="term" value="C:late endosome"/>
    <property type="evidence" value="ECO:0007669"/>
    <property type="project" value="TreeGrafter"/>
</dbReference>
<protein>
    <submittedName>
        <fullName evidence="2">SN protein</fullName>
    </submittedName>
</protein>
<dbReference type="InterPro" id="IPR007110">
    <property type="entry name" value="Ig-like_dom"/>
</dbReference>
<dbReference type="GO" id="GO:0075512">
    <property type="term" value="P:clathrin-dependent endocytosis of virus by host cell"/>
    <property type="evidence" value="ECO:0007669"/>
    <property type="project" value="TreeGrafter"/>
</dbReference>
<evidence type="ECO:0000313" key="3">
    <source>
        <dbReference type="Proteomes" id="UP000661971"/>
    </source>
</evidence>
<dbReference type="Proteomes" id="UP000661971">
    <property type="component" value="Unassembled WGS sequence"/>
</dbReference>
<dbReference type="GO" id="GO:0046790">
    <property type="term" value="F:virion binding"/>
    <property type="evidence" value="ECO:0007669"/>
    <property type="project" value="TreeGrafter"/>
</dbReference>
<proteinExistence type="predicted"/>
<dbReference type="SMART" id="SM00409">
    <property type="entry name" value="IG"/>
    <property type="match status" value="5"/>
</dbReference>
<dbReference type="Gene3D" id="2.60.40.10">
    <property type="entry name" value="Immunoglobulins"/>
    <property type="match status" value="6"/>
</dbReference>
<sequence>PSIAASHEVSEGVVATFNCSAPYACPLGSVSLRWSGYDARLSTVATGLRLDTAGVLLRQSLTTSFSWRDHSKKLLCELSLGSRKATGELVLRVRHAPQGMAVSMQPSAQNIRVGDAVSFACAVNSSYPPVTTYRWYKDGTAVASEQVLTLRHVRREDYGRYHCEAENAVGSGAAPALTLYVFSAEVSVSPAAEVREGTMATLSCDVPGSESQELNYTWYKNSAWLQEGPARTLVFRDVTVGDTGYYSCKVQNDLGSVTSPAVSLSVTYPPRTPSLALFQEAPGGQLAIVHCTVDSHPPATLSLYHDGDLVATSSSHGAPGRRLSVVTARNSLRLEVRAVAPSDSGEYRCTARNALGSATATKPFVARTARVLIQPAAEVREGDTVTLTCEAARPAATYTWYKNGRQLSQSSAATLLFPSVRAGDAGAFHCQTHSGDTSAPVSLRVLFPPRPPVMSSFLESQGGRLGIIACTVESDPEAQLTLLRGDEAIACTGGCRAACRPRLRAAPAYNSLRVEIHDVLLEDEGTYVCLARNPQGNTSASVVFTA</sequence>
<dbReference type="Pfam" id="PF13895">
    <property type="entry name" value="Ig_2"/>
    <property type="match status" value="2"/>
</dbReference>
<evidence type="ECO:0000259" key="1">
    <source>
        <dbReference type="PROSITE" id="PS50835"/>
    </source>
</evidence>
<feature type="non-terminal residue" evidence="2">
    <location>
        <position position="1"/>
    </location>
</feature>
<dbReference type="Pfam" id="PF13927">
    <property type="entry name" value="Ig_3"/>
    <property type="match status" value="2"/>
</dbReference>
<dbReference type="PANTHER" id="PTHR47243:SF1">
    <property type="entry name" value="SIALOADHESIN"/>
    <property type="match status" value="1"/>
</dbReference>
<feature type="domain" description="Ig-like" evidence="1">
    <location>
        <begin position="175"/>
        <end position="267"/>
    </location>
</feature>
<accession>A0A851TMJ1</accession>
<feature type="domain" description="Ig-like" evidence="1">
    <location>
        <begin position="97"/>
        <end position="167"/>
    </location>
</feature>
<feature type="non-terminal residue" evidence="2">
    <location>
        <position position="546"/>
    </location>
</feature>
<feature type="domain" description="Ig-like" evidence="1">
    <location>
        <begin position="363"/>
        <end position="442"/>
    </location>
</feature>
<comment type="caution">
    <text evidence="2">The sequence shown here is derived from an EMBL/GenBank/DDBJ whole genome shotgun (WGS) entry which is preliminary data.</text>
</comment>
<feature type="domain" description="Ig-like" evidence="1">
    <location>
        <begin position="273"/>
        <end position="361"/>
    </location>
</feature>
<keyword evidence="3" id="KW-1185">Reference proteome</keyword>
<feature type="domain" description="Ig-like" evidence="1">
    <location>
        <begin position="448"/>
        <end position="545"/>
    </location>
</feature>
<dbReference type="InterPro" id="IPR013783">
    <property type="entry name" value="Ig-like_fold"/>
</dbReference>
<dbReference type="InterPro" id="IPR003598">
    <property type="entry name" value="Ig_sub2"/>
</dbReference>
<dbReference type="SMART" id="SM00408">
    <property type="entry name" value="IGc2"/>
    <property type="match status" value="5"/>
</dbReference>
<dbReference type="PANTHER" id="PTHR47243">
    <property type="entry name" value="SIALOADHESIN"/>
    <property type="match status" value="1"/>
</dbReference>
<organism evidence="2 3">
    <name type="scientific">Nothocercus nigrocapillus</name>
    <dbReference type="NCBI Taxonomy" id="1977171"/>
    <lineage>
        <taxon>Eukaryota</taxon>
        <taxon>Metazoa</taxon>
        <taxon>Chordata</taxon>
        <taxon>Craniata</taxon>
        <taxon>Vertebrata</taxon>
        <taxon>Euteleostomi</taxon>
        <taxon>Archelosauria</taxon>
        <taxon>Archosauria</taxon>
        <taxon>Dinosauria</taxon>
        <taxon>Saurischia</taxon>
        <taxon>Theropoda</taxon>
        <taxon>Coelurosauria</taxon>
        <taxon>Aves</taxon>
        <taxon>Palaeognathae</taxon>
        <taxon>Tinamiformes</taxon>
        <taxon>Tinamidae</taxon>
        <taxon>Nothocercus</taxon>
    </lineage>
</organism>
<dbReference type="EMBL" id="WBNA01000592">
    <property type="protein sequence ID" value="NXD17884.1"/>
    <property type="molecule type" value="Genomic_DNA"/>
</dbReference>
<dbReference type="GO" id="GO:0005886">
    <property type="term" value="C:plasma membrane"/>
    <property type="evidence" value="ECO:0007669"/>
    <property type="project" value="TreeGrafter"/>
</dbReference>
<dbReference type="InterPro" id="IPR036179">
    <property type="entry name" value="Ig-like_dom_sf"/>
</dbReference>
<dbReference type="AlphaFoldDB" id="A0A851TMJ1"/>